<dbReference type="Proteomes" id="UP001456368">
    <property type="component" value="Chromosome"/>
</dbReference>
<dbReference type="NCBIfam" id="NF042930">
    <property type="entry name" value="EF0163_fam"/>
    <property type="match status" value="1"/>
</dbReference>
<protein>
    <submittedName>
        <fullName evidence="2">EF0163 family protein</fullName>
    </submittedName>
</protein>
<keyword evidence="3" id="KW-1185">Reference proteome</keyword>
<dbReference type="EMBL" id="CP141698">
    <property type="protein sequence ID" value="WYC66456.1"/>
    <property type="molecule type" value="Genomic_DNA"/>
</dbReference>
<organism evidence="2 3">
    <name type="scientific">Lactococcus petauri</name>
    <dbReference type="NCBI Taxonomy" id="1940789"/>
    <lineage>
        <taxon>Bacteria</taxon>
        <taxon>Bacillati</taxon>
        <taxon>Bacillota</taxon>
        <taxon>Bacilli</taxon>
        <taxon>Lactobacillales</taxon>
        <taxon>Streptococcaceae</taxon>
        <taxon>Lactococcus</taxon>
    </lineage>
</organism>
<feature type="compositionally biased region" description="Low complexity" evidence="1">
    <location>
        <begin position="42"/>
        <end position="52"/>
    </location>
</feature>
<name>A0ABZ2SCV0_9LACT</name>
<evidence type="ECO:0000313" key="2">
    <source>
        <dbReference type="EMBL" id="WYC66456.1"/>
    </source>
</evidence>
<dbReference type="RefSeq" id="WP_019293414.1">
    <property type="nucleotide sequence ID" value="NZ_CP094882.1"/>
</dbReference>
<evidence type="ECO:0000313" key="3">
    <source>
        <dbReference type="Proteomes" id="UP001456368"/>
    </source>
</evidence>
<accession>A0ABZ2SCV0</accession>
<sequence length="166" mass="18685">MKKRILILILVVLAVVFLVPKNKQEGKENSLPEGKQDITAQSSSTDLTSSSSEIALENTSDPKDVINNFIKSYYNYSSESERNQTTKEFCNEAAQKKLHLVEPEKDIKMSSQITSSEIYSGGQYDYLVLVSYTINDNQVVPQVLKIYVETAGDSYKISEVQFPLMN</sequence>
<dbReference type="GeneID" id="75144324"/>
<reference evidence="2 3" key="1">
    <citation type="submission" date="2023-12" db="EMBL/GenBank/DDBJ databases">
        <title>Redefining Piscine Lactococcosis.</title>
        <authorList>
            <person name="Heckman T.I."/>
            <person name="Yazdi Z."/>
            <person name="Older C.E."/>
            <person name="Griffin M.J."/>
            <person name="Waldbieser G.C."/>
            <person name="Chow A.M."/>
            <person name="Medina Silva I."/>
            <person name="Anenson K.M."/>
            <person name="Garcia J.C."/>
            <person name="LaFrentz B.R."/>
            <person name="Slavic D."/>
            <person name="Toohey-Kurth K.L."/>
            <person name="Yant P."/>
            <person name="Fritz H.M."/>
            <person name="Henderson E."/>
            <person name="McDowall R."/>
            <person name="Cai H."/>
            <person name="Adikson M."/>
            <person name="Soto E."/>
        </authorList>
    </citation>
    <scope>NUCLEOTIDE SEQUENCE [LARGE SCALE GENOMIC DNA]</scope>
    <source>
        <strain evidence="2 3">R21-91A</strain>
    </source>
</reference>
<dbReference type="InterPro" id="IPR049982">
    <property type="entry name" value="EF0163-like"/>
</dbReference>
<feature type="region of interest" description="Disordered" evidence="1">
    <location>
        <begin position="25"/>
        <end position="54"/>
    </location>
</feature>
<proteinExistence type="predicted"/>
<gene>
    <name evidence="2" type="ORF">VNN45_06110</name>
</gene>
<evidence type="ECO:0000256" key="1">
    <source>
        <dbReference type="SAM" id="MobiDB-lite"/>
    </source>
</evidence>
<feature type="compositionally biased region" description="Basic and acidic residues" evidence="1">
    <location>
        <begin position="25"/>
        <end position="36"/>
    </location>
</feature>